<evidence type="ECO:0000256" key="5">
    <source>
        <dbReference type="ARBA" id="ARBA00023157"/>
    </source>
</evidence>
<dbReference type="CDD" id="cd00190">
    <property type="entry name" value="Tryp_SPc"/>
    <property type="match status" value="1"/>
</dbReference>
<feature type="domain" description="Peptidase S1" evidence="6">
    <location>
        <begin position="1"/>
        <end position="136"/>
    </location>
</feature>
<dbReference type="PROSITE" id="PS50240">
    <property type="entry name" value="TRYPSIN_DOM"/>
    <property type="match status" value="1"/>
</dbReference>
<dbReference type="OMA" id="GWGWTKY"/>
<keyword evidence="2" id="KW-0645">Protease</keyword>
<evidence type="ECO:0000256" key="1">
    <source>
        <dbReference type="ARBA" id="ARBA00009228"/>
    </source>
</evidence>
<proteinExistence type="inferred from homology"/>
<name>A0A8D0H3T6_SPHPU</name>
<reference evidence="7" key="2">
    <citation type="submission" date="2025-09" db="UniProtKB">
        <authorList>
            <consortium name="Ensembl"/>
        </authorList>
    </citation>
    <scope>IDENTIFICATION</scope>
</reference>
<dbReference type="GO" id="GO:0004252">
    <property type="term" value="F:serine-type endopeptidase activity"/>
    <property type="evidence" value="ECO:0007669"/>
    <property type="project" value="InterPro"/>
</dbReference>
<keyword evidence="8" id="KW-1185">Reference proteome</keyword>
<sequence>MLIKLAKPARFNAFVQPIPIANSCPVTGEQCLVSGWGNLLTSGVKYPDLLQCLDVPILSDSTCRSSYPGRITSNMFCAGYTAGGKDSCQGDSGGPLVCNGELTGVVSWGIGCAQKNNPGVYTTVCNYRSWIEETIANN</sequence>
<dbReference type="PANTHER" id="PTHR24264">
    <property type="entry name" value="TRYPSIN-RELATED"/>
    <property type="match status" value="1"/>
</dbReference>
<dbReference type="GO" id="GO:0006508">
    <property type="term" value="P:proteolysis"/>
    <property type="evidence" value="ECO:0007669"/>
    <property type="project" value="UniProtKB-KW"/>
</dbReference>
<evidence type="ECO:0000256" key="4">
    <source>
        <dbReference type="ARBA" id="ARBA00022825"/>
    </source>
</evidence>
<dbReference type="PROSITE" id="PS00135">
    <property type="entry name" value="TRYPSIN_SER"/>
    <property type="match status" value="1"/>
</dbReference>
<dbReference type="InterPro" id="IPR009003">
    <property type="entry name" value="Peptidase_S1_PA"/>
</dbReference>
<keyword evidence="5" id="KW-1015">Disulfide bond</keyword>
<evidence type="ECO:0000256" key="3">
    <source>
        <dbReference type="ARBA" id="ARBA00022801"/>
    </source>
</evidence>
<evidence type="ECO:0000256" key="2">
    <source>
        <dbReference type="ARBA" id="ARBA00022670"/>
    </source>
</evidence>
<keyword evidence="3" id="KW-0378">Hydrolase</keyword>
<dbReference type="Pfam" id="PF00089">
    <property type="entry name" value="Trypsin"/>
    <property type="match status" value="1"/>
</dbReference>
<keyword evidence="4" id="KW-0720">Serine protease</keyword>
<dbReference type="GO" id="GO:0005615">
    <property type="term" value="C:extracellular space"/>
    <property type="evidence" value="ECO:0007669"/>
    <property type="project" value="TreeGrafter"/>
</dbReference>
<organism evidence="7 8">
    <name type="scientific">Sphenodon punctatus</name>
    <name type="common">Tuatara</name>
    <name type="synonym">Hatteria punctata</name>
    <dbReference type="NCBI Taxonomy" id="8508"/>
    <lineage>
        <taxon>Eukaryota</taxon>
        <taxon>Metazoa</taxon>
        <taxon>Chordata</taxon>
        <taxon>Craniata</taxon>
        <taxon>Vertebrata</taxon>
        <taxon>Euteleostomi</taxon>
        <taxon>Lepidosauria</taxon>
        <taxon>Sphenodontia</taxon>
        <taxon>Sphenodontidae</taxon>
        <taxon>Sphenodon</taxon>
    </lineage>
</organism>
<dbReference type="GeneTree" id="ENSGT01050000244883"/>
<evidence type="ECO:0000313" key="8">
    <source>
        <dbReference type="Proteomes" id="UP000694392"/>
    </source>
</evidence>
<dbReference type="Proteomes" id="UP000694392">
    <property type="component" value="Unplaced"/>
</dbReference>
<dbReference type="Ensembl" id="ENSSPUT00000014653.1">
    <property type="protein sequence ID" value="ENSSPUP00000013737.1"/>
    <property type="gene ID" value="ENSSPUG00000010585.1"/>
</dbReference>
<dbReference type="FunFam" id="2.40.10.10:FF:000010">
    <property type="entry name" value="Kallikrein related peptidase 11"/>
    <property type="match status" value="1"/>
</dbReference>
<reference evidence="7" key="1">
    <citation type="submission" date="2025-08" db="UniProtKB">
        <authorList>
            <consortium name="Ensembl"/>
        </authorList>
    </citation>
    <scope>IDENTIFICATION</scope>
</reference>
<protein>
    <recommendedName>
        <fullName evidence="6">Peptidase S1 domain-containing protein</fullName>
    </recommendedName>
</protein>
<dbReference type="InterPro" id="IPR043504">
    <property type="entry name" value="Peptidase_S1_PA_chymotrypsin"/>
</dbReference>
<dbReference type="InterPro" id="IPR001254">
    <property type="entry name" value="Trypsin_dom"/>
</dbReference>
<dbReference type="SUPFAM" id="SSF50494">
    <property type="entry name" value="Trypsin-like serine proteases"/>
    <property type="match status" value="1"/>
</dbReference>
<comment type="similarity">
    <text evidence="1">Belongs to the peptidase S1 family. Snake venom subfamily.</text>
</comment>
<evidence type="ECO:0000259" key="6">
    <source>
        <dbReference type="PROSITE" id="PS50240"/>
    </source>
</evidence>
<evidence type="ECO:0000313" key="7">
    <source>
        <dbReference type="Ensembl" id="ENSSPUP00000013737.1"/>
    </source>
</evidence>
<accession>A0A8D0H3T6</accession>
<dbReference type="AlphaFoldDB" id="A0A8D0H3T6"/>
<dbReference type="InterPro" id="IPR033116">
    <property type="entry name" value="TRYPSIN_SER"/>
</dbReference>
<dbReference type="SMART" id="SM00020">
    <property type="entry name" value="Tryp_SPc"/>
    <property type="match status" value="1"/>
</dbReference>
<dbReference type="Gene3D" id="2.40.10.10">
    <property type="entry name" value="Trypsin-like serine proteases"/>
    <property type="match status" value="2"/>
</dbReference>
<dbReference type="PANTHER" id="PTHR24264:SF68">
    <property type="entry name" value="TRYPSIN-3-LIKE"/>
    <property type="match status" value="1"/>
</dbReference>
<dbReference type="InterPro" id="IPR050127">
    <property type="entry name" value="Serine_Proteases_S1"/>
</dbReference>